<name>A0ABU5ZEA1_9BACL</name>
<evidence type="ECO:0000259" key="2">
    <source>
        <dbReference type="Pfam" id="PF03972"/>
    </source>
</evidence>
<dbReference type="InterPro" id="IPR042183">
    <property type="entry name" value="MmgE/PrpD_sf_1"/>
</dbReference>
<dbReference type="SUPFAM" id="SSF103378">
    <property type="entry name" value="2-methylcitrate dehydratase PrpD"/>
    <property type="match status" value="1"/>
</dbReference>
<dbReference type="InterPro" id="IPR036148">
    <property type="entry name" value="MmgE/PrpD_sf"/>
</dbReference>
<evidence type="ECO:0000256" key="1">
    <source>
        <dbReference type="ARBA" id="ARBA00006174"/>
    </source>
</evidence>
<keyword evidence="4" id="KW-1185">Reference proteome</keyword>
<evidence type="ECO:0000313" key="3">
    <source>
        <dbReference type="EMBL" id="MEB3100824.1"/>
    </source>
</evidence>
<feature type="domain" description="MmgE/PrpD N-terminal" evidence="2">
    <location>
        <begin position="7"/>
        <end position="210"/>
    </location>
</feature>
<reference evidence="3" key="1">
    <citation type="submission" date="2023-12" db="EMBL/GenBank/DDBJ databases">
        <title>Fervidustalea candida gen. nov., sp. nov., a novel member of the family Paenibacillaceae isolated from a geothermal area.</title>
        <authorList>
            <person name="Li W.-J."/>
            <person name="Jiao J.-Y."/>
            <person name="Chen Y."/>
        </authorList>
    </citation>
    <scope>NUCLEOTIDE SEQUENCE</scope>
    <source>
        <strain evidence="3">SYSU GA230002</strain>
    </source>
</reference>
<protein>
    <submittedName>
        <fullName evidence="3">MmgE/PrpD family protein</fullName>
    </submittedName>
</protein>
<dbReference type="Proteomes" id="UP001310386">
    <property type="component" value="Unassembled WGS sequence"/>
</dbReference>
<accession>A0ABU5ZEA1</accession>
<dbReference type="EMBL" id="JAYJLD010000004">
    <property type="protein sequence ID" value="MEB3100824.1"/>
    <property type="molecule type" value="Genomic_DNA"/>
</dbReference>
<comment type="caution">
    <text evidence="3">The sequence shown here is derived from an EMBL/GenBank/DDBJ whole genome shotgun (WGS) entry which is preliminary data.</text>
</comment>
<dbReference type="InterPro" id="IPR045336">
    <property type="entry name" value="MmgE_PrpD_N"/>
</dbReference>
<dbReference type="PANTHER" id="PTHR16943">
    <property type="entry name" value="2-METHYLCITRATE DEHYDRATASE-RELATED"/>
    <property type="match status" value="1"/>
</dbReference>
<dbReference type="Gene3D" id="3.30.1330.120">
    <property type="entry name" value="2-methylcitrate dehydratase PrpD"/>
    <property type="match status" value="1"/>
</dbReference>
<gene>
    <name evidence="3" type="ORF">VF724_04030</name>
</gene>
<dbReference type="Pfam" id="PF03972">
    <property type="entry name" value="MmgE_PrpD_N"/>
    <property type="match status" value="1"/>
</dbReference>
<organism evidence="3 4">
    <name type="scientific">Ferviditalea candida</name>
    <dbReference type="NCBI Taxonomy" id="3108399"/>
    <lineage>
        <taxon>Bacteria</taxon>
        <taxon>Bacillati</taxon>
        <taxon>Bacillota</taxon>
        <taxon>Bacilli</taxon>
        <taxon>Bacillales</taxon>
        <taxon>Paenibacillaceae</taxon>
        <taxon>Ferviditalea</taxon>
    </lineage>
</organism>
<dbReference type="RefSeq" id="WP_371752941.1">
    <property type="nucleotide sequence ID" value="NZ_JAYJLD010000004.1"/>
</dbReference>
<comment type="similarity">
    <text evidence="1">Belongs to the PrpD family.</text>
</comment>
<dbReference type="InterPro" id="IPR042188">
    <property type="entry name" value="MmgE/PrpD_sf_2"/>
</dbReference>
<evidence type="ECO:0000313" key="4">
    <source>
        <dbReference type="Proteomes" id="UP001310386"/>
    </source>
</evidence>
<dbReference type="InterPro" id="IPR005656">
    <property type="entry name" value="MmgE_PrpD"/>
</dbReference>
<dbReference type="Gene3D" id="1.10.4100.10">
    <property type="entry name" value="2-methylcitrate dehydratase PrpD"/>
    <property type="match status" value="1"/>
</dbReference>
<proteinExistence type="inferred from homology"/>
<sequence>MRLEEAILQIIEQTRFDALTESEIDRIQTLLMHDAAMGSAAGGHPLVLSLIEDADGLLGDNGYTLLGNTQKCLSNDLAVQYNAMAVTVSIREDFVAGTHPGAILFPLLIAESERKTYAFDRRIESAALGLRLARLLNSRLGKALADKGFRATTVIGSIAGAGALAWLKEQSAEYVLKAMSAAASAASGLAYPFQEGSEEWLVQVPIAAQIANIASRNMKSLTYSHDQFLSGTYSLGSFLQMEFDPDMKLDLAQETDLLKIGVKRHPVNSFVQPVIEALLSMIETAVQEIIKVTVKVPVSYPKNAYLTHTGPFERPNLSLLSIPVSSAIAIARGGISYEDFQAANDPEILELAKRFEIIYDSELTSYDVRVTMHLQNGEQSAHVETAQFYPSLEDELKWIQDQHRHVLPWIDKLSKAWME</sequence>
<dbReference type="PANTHER" id="PTHR16943:SF8">
    <property type="entry name" value="2-METHYLCITRATE DEHYDRATASE"/>
    <property type="match status" value="1"/>
</dbReference>